<reference evidence="2" key="1">
    <citation type="submission" date="2016-05" db="EMBL/GenBank/DDBJ databases">
        <title>Comparative genomics of biotechnologically important yeasts.</title>
        <authorList>
            <consortium name="DOE Joint Genome Institute"/>
            <person name="Riley R."/>
            <person name="Haridas S."/>
            <person name="Wolfe K.H."/>
            <person name="Lopes M.R."/>
            <person name="Hittinger C.T."/>
            <person name="Goker M."/>
            <person name="Salamov A."/>
            <person name="Wisecaver J."/>
            <person name="Long T.M."/>
            <person name="Aerts A.L."/>
            <person name="Barry K."/>
            <person name="Choi C."/>
            <person name="Clum A."/>
            <person name="Coughlan A.Y."/>
            <person name="Deshpande S."/>
            <person name="Douglass A.P."/>
            <person name="Hanson S.J."/>
            <person name="Klenk H.-P."/>
            <person name="Labutti K."/>
            <person name="Lapidus A."/>
            <person name="Lindquist E."/>
            <person name="Lipzen A."/>
            <person name="Meier-Kolthoff J.P."/>
            <person name="Ohm R.A."/>
            <person name="Otillar R.P."/>
            <person name="Pangilinan J."/>
            <person name="Peng Y."/>
            <person name="Rokas A."/>
            <person name="Rosa C.A."/>
            <person name="Scheuner C."/>
            <person name="Sibirny A.A."/>
            <person name="Slot J.C."/>
            <person name="Stielow J.B."/>
            <person name="Sun H."/>
            <person name="Kurtzman C.P."/>
            <person name="Blackwell M."/>
            <person name="Grigoriev I.V."/>
            <person name="Jeffries T.W."/>
        </authorList>
    </citation>
    <scope>NUCLEOTIDE SEQUENCE [LARGE SCALE GENOMIC DNA]</scope>
    <source>
        <strain evidence="2">NRRL Y-17324</strain>
    </source>
</reference>
<gene>
    <name evidence="1" type="ORF">CANTADRAFT_261610</name>
</gene>
<sequence length="69" mass="7918">MIIAYCIVMAEIRSGIRFIIHRNFDKVDYGSFMSVKKFTVRLLTNIPSPESFPFTVSDGKFYPSCTLSM</sequence>
<dbReference type="AlphaFoldDB" id="A0A1E4SJ16"/>
<name>A0A1E4SJ16_9ASCO</name>
<protein>
    <submittedName>
        <fullName evidence="1">Uncharacterized protein</fullName>
    </submittedName>
</protein>
<proteinExistence type="predicted"/>
<accession>A0A1E4SJ16</accession>
<evidence type="ECO:0000313" key="2">
    <source>
        <dbReference type="Proteomes" id="UP000094285"/>
    </source>
</evidence>
<keyword evidence="2" id="KW-1185">Reference proteome</keyword>
<dbReference type="RefSeq" id="XP_020064625.1">
    <property type="nucleotide sequence ID" value="XM_020207667.1"/>
</dbReference>
<dbReference type="EMBL" id="KV453912">
    <property type="protein sequence ID" value="ODV79503.1"/>
    <property type="molecule type" value="Genomic_DNA"/>
</dbReference>
<organism evidence="1 2">
    <name type="scientific">Suhomyces tanzawaensis NRRL Y-17324</name>
    <dbReference type="NCBI Taxonomy" id="984487"/>
    <lineage>
        <taxon>Eukaryota</taxon>
        <taxon>Fungi</taxon>
        <taxon>Dikarya</taxon>
        <taxon>Ascomycota</taxon>
        <taxon>Saccharomycotina</taxon>
        <taxon>Pichiomycetes</taxon>
        <taxon>Debaryomycetaceae</taxon>
        <taxon>Suhomyces</taxon>
    </lineage>
</organism>
<dbReference type="Proteomes" id="UP000094285">
    <property type="component" value="Unassembled WGS sequence"/>
</dbReference>
<dbReference type="GeneID" id="30981804"/>
<evidence type="ECO:0000313" key="1">
    <source>
        <dbReference type="EMBL" id="ODV79503.1"/>
    </source>
</evidence>